<evidence type="ECO:0000313" key="16">
    <source>
        <dbReference type="EMBL" id="RDI37679.1"/>
    </source>
</evidence>
<dbReference type="PANTHER" id="PTHR32552">
    <property type="entry name" value="FERRICHROME IRON RECEPTOR-RELATED"/>
    <property type="match status" value="1"/>
</dbReference>
<dbReference type="NCBIfam" id="TIGR01783">
    <property type="entry name" value="TonB-siderophor"/>
    <property type="match status" value="1"/>
</dbReference>
<evidence type="ECO:0000256" key="6">
    <source>
        <dbReference type="ARBA" id="ARBA00023077"/>
    </source>
</evidence>
<keyword evidence="7 10" id="KW-0472">Membrane</keyword>
<feature type="domain" description="TonB-dependent receptor plug" evidence="15">
    <location>
        <begin position="133"/>
        <end position="234"/>
    </location>
</feature>
<keyword evidence="17" id="KW-1185">Reference proteome</keyword>
<feature type="region of interest" description="Disordered" evidence="12">
    <location>
        <begin position="33"/>
        <end position="122"/>
    </location>
</feature>
<accession>A0A370G4A9</accession>
<dbReference type="InterPro" id="IPR010105">
    <property type="entry name" value="TonB_sidphr_rcpt"/>
</dbReference>
<evidence type="ECO:0000256" key="7">
    <source>
        <dbReference type="ARBA" id="ARBA00023136"/>
    </source>
</evidence>
<dbReference type="PANTHER" id="PTHR32552:SF74">
    <property type="entry name" value="HYDROXAMATE SIDEROPHORE RECEPTOR FHUE"/>
    <property type="match status" value="1"/>
</dbReference>
<reference evidence="16 17" key="1">
    <citation type="submission" date="2018-07" db="EMBL/GenBank/DDBJ databases">
        <title>Genomic Encyclopedia of Type Strains, Phase IV (KMG-IV): sequencing the most valuable type-strain genomes for metagenomic binning, comparative biology and taxonomic classification.</title>
        <authorList>
            <person name="Goeker M."/>
        </authorList>
    </citation>
    <scope>NUCLEOTIDE SEQUENCE [LARGE SCALE GENOMIC DNA]</scope>
    <source>
        <strain evidence="16 17">DSM 5603</strain>
    </source>
</reference>
<dbReference type="PROSITE" id="PS52016">
    <property type="entry name" value="TONB_DEPENDENT_REC_3"/>
    <property type="match status" value="1"/>
</dbReference>
<name>A0A370G4A9_GLULI</name>
<feature type="signal peptide" evidence="13">
    <location>
        <begin position="1"/>
        <end position="32"/>
    </location>
</feature>
<evidence type="ECO:0000256" key="5">
    <source>
        <dbReference type="ARBA" id="ARBA00022692"/>
    </source>
</evidence>
<dbReference type="EMBL" id="QQAW01000005">
    <property type="protein sequence ID" value="RDI37679.1"/>
    <property type="molecule type" value="Genomic_DNA"/>
</dbReference>
<comment type="similarity">
    <text evidence="2 10 11">Belongs to the TonB-dependent receptor family.</text>
</comment>
<dbReference type="InterPro" id="IPR012910">
    <property type="entry name" value="Plug_dom"/>
</dbReference>
<keyword evidence="3 10" id="KW-0813">Transport</keyword>
<dbReference type="Gene3D" id="2.40.170.20">
    <property type="entry name" value="TonB-dependent receptor, beta-barrel domain"/>
    <property type="match status" value="1"/>
</dbReference>
<dbReference type="InterPro" id="IPR036942">
    <property type="entry name" value="Beta-barrel_TonB_sf"/>
</dbReference>
<evidence type="ECO:0000313" key="17">
    <source>
        <dbReference type="Proteomes" id="UP000254958"/>
    </source>
</evidence>
<comment type="subcellular location">
    <subcellularLocation>
        <location evidence="1 10">Cell outer membrane</location>
        <topology evidence="1 10">Multi-pass membrane protein</topology>
    </subcellularLocation>
</comment>
<evidence type="ECO:0000256" key="4">
    <source>
        <dbReference type="ARBA" id="ARBA00022452"/>
    </source>
</evidence>
<dbReference type="GO" id="GO:0015344">
    <property type="term" value="F:siderophore uptake transmembrane transporter activity"/>
    <property type="evidence" value="ECO:0007669"/>
    <property type="project" value="TreeGrafter"/>
</dbReference>
<keyword evidence="4 10" id="KW-1134">Transmembrane beta strand</keyword>
<dbReference type="Pfam" id="PF07715">
    <property type="entry name" value="Plug"/>
    <property type="match status" value="1"/>
</dbReference>
<keyword evidence="8 16" id="KW-0675">Receptor</keyword>
<feature type="chain" id="PRO_5016777733" evidence="13">
    <location>
        <begin position="33"/>
        <end position="823"/>
    </location>
</feature>
<evidence type="ECO:0000259" key="14">
    <source>
        <dbReference type="Pfam" id="PF00593"/>
    </source>
</evidence>
<feature type="domain" description="TonB-dependent receptor-like beta-barrel" evidence="14">
    <location>
        <begin position="370"/>
        <end position="792"/>
    </location>
</feature>
<dbReference type="SUPFAM" id="SSF56935">
    <property type="entry name" value="Porins"/>
    <property type="match status" value="1"/>
</dbReference>
<feature type="compositionally biased region" description="Basic and acidic residues" evidence="12">
    <location>
        <begin position="104"/>
        <end position="115"/>
    </location>
</feature>
<evidence type="ECO:0000256" key="1">
    <source>
        <dbReference type="ARBA" id="ARBA00004571"/>
    </source>
</evidence>
<sequence length="823" mass="89876">MKISARRTIRSAFLFSSILSSLFWIVPSCAAAAPDRSDQDPKVVQRQKAAGDATAKGNASRGSVAPADVTDGRESGDKGAGGGNAAAKHVAARTLPPKPAVTGEHIEVRSRRAERGSYTASEASASTGLSLSLRETPQTVTVLTRQLMDDQQINTLDDVLTMTPGVTSYANDNAGRTTYRARGFDITNYKIDGMQIDGSTSFAGVGSSMNMDLYENVQIVRGANGLLGGTGDPSATIYLQRKRAGRTFGVNGLLRLGNWNERRVMADVNTPLNRSGSIRSRYVFSWDDTDTFREREHVNRIGALASFAADLSSRDVLNFGFQYERTRNDGASWGTNVPIWYADGTPTHLSRKTNPVANWSQATRDMYTAFINYDHDFSGGWHLMAGYMRTQGGSLSDLGVAKINNAARNVGGFAGFWNQDGTGGYLNALHADYADARDNADVHISGPLHILGREHQLMFGFNGYNDELTQYTFSKALGNCAIAGVAPWSGCQYRAAGLPIANWQTWDGSYPGFSTHRTRAREVDVSRNYGAYVSGRFILAKGLSLILGGRISTYEAYSDLYNVANRYTKMAGGARQNAVLTPYAGMVYDFTKTMSVYGSYTNVFTPQSNLRDADNRPLDPVMGKSYETGLKGAFFGRRLNTSLAFYLNRQSNVAQATGAVNETTGNAIYTAMSGVKSEGIDFDASGEVLPGWSVFFGYSYLQTKGLSYQQDPHHLVRLTTSYTFPGVLHRLTVGGGISSQTHTDWTTNPGRPLGGGRYDSSNIKVNGYTLINLMARYRLTNWLDIAGNITNLTDKTYVRQAGFYDGQIFGEPRTFNFTIRGRY</sequence>
<dbReference type="GO" id="GO:0015891">
    <property type="term" value="P:siderophore transport"/>
    <property type="evidence" value="ECO:0007669"/>
    <property type="project" value="InterPro"/>
</dbReference>
<keyword evidence="6 11" id="KW-0798">TonB box</keyword>
<gene>
    <name evidence="16" type="ORF">C7453_10588</name>
</gene>
<dbReference type="InterPro" id="IPR037066">
    <property type="entry name" value="Plug_dom_sf"/>
</dbReference>
<dbReference type="Pfam" id="PF00593">
    <property type="entry name" value="TonB_dep_Rec_b-barrel"/>
    <property type="match status" value="1"/>
</dbReference>
<dbReference type="InterPro" id="IPR039426">
    <property type="entry name" value="TonB-dep_rcpt-like"/>
</dbReference>
<dbReference type="Gene3D" id="2.170.130.10">
    <property type="entry name" value="TonB-dependent receptor, plug domain"/>
    <property type="match status" value="1"/>
</dbReference>
<dbReference type="GO" id="GO:0038023">
    <property type="term" value="F:signaling receptor activity"/>
    <property type="evidence" value="ECO:0007669"/>
    <property type="project" value="InterPro"/>
</dbReference>
<protein>
    <submittedName>
        <fullName evidence="16">Outer membrane receptor for ferric coprogen and ferric-rhodotorulic acid</fullName>
    </submittedName>
</protein>
<organism evidence="16 17">
    <name type="scientific">Gluconacetobacter liquefaciens</name>
    <name type="common">Acetobacter liquefaciens</name>
    <dbReference type="NCBI Taxonomy" id="89584"/>
    <lineage>
        <taxon>Bacteria</taxon>
        <taxon>Pseudomonadati</taxon>
        <taxon>Pseudomonadota</taxon>
        <taxon>Alphaproteobacteria</taxon>
        <taxon>Acetobacterales</taxon>
        <taxon>Acetobacteraceae</taxon>
        <taxon>Gluconacetobacter</taxon>
    </lineage>
</organism>
<comment type="caution">
    <text evidence="16">The sequence shown here is derived from an EMBL/GenBank/DDBJ whole genome shotgun (WGS) entry which is preliminary data.</text>
</comment>
<evidence type="ECO:0000256" key="2">
    <source>
        <dbReference type="ARBA" id="ARBA00009810"/>
    </source>
</evidence>
<dbReference type="InterPro" id="IPR000531">
    <property type="entry name" value="Beta-barrel_TonB"/>
</dbReference>
<evidence type="ECO:0000256" key="9">
    <source>
        <dbReference type="ARBA" id="ARBA00023237"/>
    </source>
</evidence>
<evidence type="ECO:0000256" key="8">
    <source>
        <dbReference type="ARBA" id="ARBA00023170"/>
    </source>
</evidence>
<evidence type="ECO:0000256" key="12">
    <source>
        <dbReference type="SAM" id="MobiDB-lite"/>
    </source>
</evidence>
<evidence type="ECO:0000256" key="13">
    <source>
        <dbReference type="SAM" id="SignalP"/>
    </source>
</evidence>
<proteinExistence type="inferred from homology"/>
<dbReference type="Proteomes" id="UP000254958">
    <property type="component" value="Unassembled WGS sequence"/>
</dbReference>
<keyword evidence="13" id="KW-0732">Signal</keyword>
<keyword evidence="5 10" id="KW-0812">Transmembrane</keyword>
<dbReference type="AlphaFoldDB" id="A0A370G4A9"/>
<evidence type="ECO:0000256" key="3">
    <source>
        <dbReference type="ARBA" id="ARBA00022448"/>
    </source>
</evidence>
<evidence type="ECO:0000259" key="15">
    <source>
        <dbReference type="Pfam" id="PF07715"/>
    </source>
</evidence>
<dbReference type="GO" id="GO:0009279">
    <property type="term" value="C:cell outer membrane"/>
    <property type="evidence" value="ECO:0007669"/>
    <property type="project" value="UniProtKB-SubCell"/>
</dbReference>
<keyword evidence="9 10" id="KW-0998">Cell outer membrane</keyword>
<dbReference type="CDD" id="cd01347">
    <property type="entry name" value="ligand_gated_channel"/>
    <property type="match status" value="1"/>
</dbReference>
<evidence type="ECO:0000256" key="10">
    <source>
        <dbReference type="PROSITE-ProRule" id="PRU01360"/>
    </source>
</evidence>
<evidence type="ECO:0000256" key="11">
    <source>
        <dbReference type="RuleBase" id="RU003357"/>
    </source>
</evidence>